<dbReference type="Proteomes" id="UP001595075">
    <property type="component" value="Unassembled WGS sequence"/>
</dbReference>
<dbReference type="EMBL" id="JAZHXI010000004">
    <property type="protein sequence ID" value="KAL2072135.1"/>
    <property type="molecule type" value="Genomic_DNA"/>
</dbReference>
<reference evidence="2 3" key="1">
    <citation type="journal article" date="2024" name="Commun. Biol.">
        <title>Comparative genomic analysis of thermophilic fungi reveals convergent evolutionary adaptations and gene losses.</title>
        <authorList>
            <person name="Steindorff A.S."/>
            <person name="Aguilar-Pontes M.V."/>
            <person name="Robinson A.J."/>
            <person name="Andreopoulos B."/>
            <person name="LaButti K."/>
            <person name="Kuo A."/>
            <person name="Mondo S."/>
            <person name="Riley R."/>
            <person name="Otillar R."/>
            <person name="Haridas S."/>
            <person name="Lipzen A."/>
            <person name="Grimwood J."/>
            <person name="Schmutz J."/>
            <person name="Clum A."/>
            <person name="Reid I.D."/>
            <person name="Moisan M.C."/>
            <person name="Butler G."/>
            <person name="Nguyen T.T.M."/>
            <person name="Dewar K."/>
            <person name="Conant G."/>
            <person name="Drula E."/>
            <person name="Henrissat B."/>
            <person name="Hansel C."/>
            <person name="Singer S."/>
            <person name="Hutchinson M.I."/>
            <person name="de Vries R.P."/>
            <person name="Natvig D.O."/>
            <person name="Powell A.J."/>
            <person name="Tsang A."/>
            <person name="Grigoriev I.V."/>
        </authorList>
    </citation>
    <scope>NUCLEOTIDE SEQUENCE [LARGE SCALE GENOMIC DNA]</scope>
    <source>
        <strain evidence="2 3">CBS 494.80</strain>
    </source>
</reference>
<protein>
    <submittedName>
        <fullName evidence="2">Uncharacterized protein</fullName>
    </submittedName>
</protein>
<evidence type="ECO:0000313" key="3">
    <source>
        <dbReference type="Proteomes" id="UP001595075"/>
    </source>
</evidence>
<comment type="caution">
    <text evidence="2">The sequence shown here is derived from an EMBL/GenBank/DDBJ whole genome shotgun (WGS) entry which is preliminary data.</text>
</comment>
<keyword evidence="3" id="KW-1185">Reference proteome</keyword>
<evidence type="ECO:0000256" key="1">
    <source>
        <dbReference type="SAM" id="Coils"/>
    </source>
</evidence>
<organism evidence="2 3">
    <name type="scientific">Oculimacula yallundae</name>
    <dbReference type="NCBI Taxonomy" id="86028"/>
    <lineage>
        <taxon>Eukaryota</taxon>
        <taxon>Fungi</taxon>
        <taxon>Dikarya</taxon>
        <taxon>Ascomycota</taxon>
        <taxon>Pezizomycotina</taxon>
        <taxon>Leotiomycetes</taxon>
        <taxon>Helotiales</taxon>
        <taxon>Ploettnerulaceae</taxon>
        <taxon>Oculimacula</taxon>
    </lineage>
</organism>
<gene>
    <name evidence="2" type="ORF">VTL71DRAFT_11478</name>
</gene>
<sequence>METFIVDKVKKFLLDDIVHPVERVFGELVTYAEDAFKVLRDEFNMGCHQIMGILDSFGHELGAVAQAAVNVYNLTMDELGGFLHDLGHDVNVIVHTLGPIFNADAHEIVSAISGTGISTEHAVSSAFGGVGAEMSMDFNMVGNSVAAISVGTLHAVEHFLVEEEKVVEEAAHKVEALAEKVAKKVENVVIAVGEFVEGVASEVASTIFHWFW</sequence>
<evidence type="ECO:0000313" key="2">
    <source>
        <dbReference type="EMBL" id="KAL2072135.1"/>
    </source>
</evidence>
<feature type="coiled-coil region" evidence="1">
    <location>
        <begin position="160"/>
        <end position="187"/>
    </location>
</feature>
<accession>A0ABR4CQD6</accession>
<proteinExistence type="predicted"/>
<name>A0ABR4CQD6_9HELO</name>
<keyword evidence="1" id="KW-0175">Coiled coil</keyword>